<feature type="chain" id="PRO_5044708831" evidence="1">
    <location>
        <begin position="23"/>
        <end position="227"/>
    </location>
</feature>
<dbReference type="RefSeq" id="XP_015602070.1">
    <property type="nucleotide sequence ID" value="XM_015746584.2"/>
</dbReference>
<sequence length="227" mass="26533">MNGALVVVGMVVVSILLASILAYESRATRRSTEMEVSTKNSLDEDLQDILEFVPLKEVEKIINDYLMYDKQIHETVQFVDEMKNFVLEDLKRIPGILNFMNYLQSQGLDMENWSRKIKGFWMCKPNFVESNQKMASGGLTTMINRIQKILPKEELHEYLRQKLRYSRSFRNFIILISSDHFVELCESVEKSVGLQREYFWATEAGIETTFTLELLKDLYVYLTETLV</sequence>
<dbReference type="KEGG" id="ccin:107271023"/>
<dbReference type="GeneID" id="107271023"/>
<evidence type="ECO:0000256" key="1">
    <source>
        <dbReference type="SAM" id="SignalP"/>
    </source>
</evidence>
<dbReference type="AlphaFoldDB" id="A0AAJ7FPM3"/>
<reference evidence="3 4" key="1">
    <citation type="submission" date="2025-04" db="UniProtKB">
        <authorList>
            <consortium name="RefSeq"/>
        </authorList>
    </citation>
    <scope>IDENTIFICATION</scope>
</reference>
<dbReference type="PANTHER" id="PTHR21163:SF1">
    <property type="entry name" value="PROTEIN G12"/>
    <property type="match status" value="1"/>
</dbReference>
<dbReference type="InterPro" id="IPR010629">
    <property type="entry name" value="Ins_allergen"/>
</dbReference>
<gene>
    <name evidence="3 4" type="primary">LOC107271023</name>
</gene>
<protein>
    <submittedName>
        <fullName evidence="3 4">Uncharacterized protein LOC107271023</fullName>
    </submittedName>
</protein>
<name>A0AAJ7FPM3_CEPCN</name>
<dbReference type="RefSeq" id="XP_024944041.1">
    <property type="nucleotide sequence ID" value="XM_025088273.1"/>
</dbReference>
<proteinExistence type="predicted"/>
<organism evidence="2 3">
    <name type="scientific">Cephus cinctus</name>
    <name type="common">Wheat stem sawfly</name>
    <dbReference type="NCBI Taxonomy" id="211228"/>
    <lineage>
        <taxon>Eukaryota</taxon>
        <taxon>Metazoa</taxon>
        <taxon>Ecdysozoa</taxon>
        <taxon>Arthropoda</taxon>
        <taxon>Hexapoda</taxon>
        <taxon>Insecta</taxon>
        <taxon>Pterygota</taxon>
        <taxon>Neoptera</taxon>
        <taxon>Endopterygota</taxon>
        <taxon>Hymenoptera</taxon>
        <taxon>Cephoidea</taxon>
        <taxon>Cephidae</taxon>
        <taxon>Cephus</taxon>
    </lineage>
</organism>
<evidence type="ECO:0000313" key="4">
    <source>
        <dbReference type="RefSeq" id="XP_024944041.1"/>
    </source>
</evidence>
<dbReference type="Proteomes" id="UP000694920">
    <property type="component" value="Unplaced"/>
</dbReference>
<keyword evidence="1" id="KW-0732">Signal</keyword>
<feature type="signal peptide" evidence="1">
    <location>
        <begin position="1"/>
        <end position="22"/>
    </location>
</feature>
<dbReference type="Pfam" id="PF06757">
    <property type="entry name" value="Ins_allergen_rp"/>
    <property type="match status" value="1"/>
</dbReference>
<keyword evidence="2" id="KW-1185">Reference proteome</keyword>
<evidence type="ECO:0000313" key="3">
    <source>
        <dbReference type="RefSeq" id="XP_015602070.1"/>
    </source>
</evidence>
<evidence type="ECO:0000313" key="2">
    <source>
        <dbReference type="Proteomes" id="UP000694920"/>
    </source>
</evidence>
<accession>A0AAJ7FPM3</accession>
<dbReference type="PANTHER" id="PTHR21163">
    <property type="entry name" value="PROTEIN G12"/>
    <property type="match status" value="1"/>
</dbReference>